<dbReference type="RefSeq" id="WP_245907617.1">
    <property type="nucleotide sequence ID" value="NZ_CAUQLB010000001.1"/>
</dbReference>
<dbReference type="Proteomes" id="UP000250192">
    <property type="component" value="Unassembled WGS sequence"/>
</dbReference>
<name>A0A2X0VB61_9ACTO</name>
<reference evidence="2 3" key="1">
    <citation type="submission" date="2018-06" db="EMBL/GenBank/DDBJ databases">
        <authorList>
            <consortium name="Pathogen Informatics"/>
            <person name="Doyle S."/>
        </authorList>
    </citation>
    <scope>NUCLEOTIDE SEQUENCE [LARGE SCALE GENOMIC DNA]</scope>
    <source>
        <strain evidence="2 3">NCTC9935</strain>
    </source>
</reference>
<gene>
    <name evidence="2" type="ORF">NCTC9935_00269</name>
</gene>
<accession>A0A2X0VB61</accession>
<protein>
    <recommendedName>
        <fullName evidence="4">DUF4853 domain-containing protein</fullName>
    </recommendedName>
</protein>
<organism evidence="2 3">
    <name type="scientific">Schaalia odontolytica</name>
    <dbReference type="NCBI Taxonomy" id="1660"/>
    <lineage>
        <taxon>Bacteria</taxon>
        <taxon>Bacillati</taxon>
        <taxon>Actinomycetota</taxon>
        <taxon>Actinomycetes</taxon>
        <taxon>Actinomycetales</taxon>
        <taxon>Actinomycetaceae</taxon>
        <taxon>Schaalia</taxon>
    </lineage>
</organism>
<keyword evidence="1" id="KW-0732">Signal</keyword>
<dbReference type="EMBL" id="UAPR01000001">
    <property type="protein sequence ID" value="SPT54727.1"/>
    <property type="molecule type" value="Genomic_DNA"/>
</dbReference>
<evidence type="ECO:0000313" key="2">
    <source>
        <dbReference type="EMBL" id="SPT54727.1"/>
    </source>
</evidence>
<dbReference type="AlphaFoldDB" id="A0A2X0VB61"/>
<evidence type="ECO:0000313" key="3">
    <source>
        <dbReference type="Proteomes" id="UP000250192"/>
    </source>
</evidence>
<proteinExistence type="predicted"/>
<dbReference type="InterPro" id="IPR032326">
    <property type="entry name" value="DUF4853"/>
</dbReference>
<sequence length="198" mass="22445">MRLARAVLSAICVVLLCAACIPGPRGDNRMNPEQKAAVEVAEHLHSIEEFERDVEPAIVAARNEFLTQDTIVGLFANDFIYETYPDSTPLYELMSRLYMFSETDADRIRDVYDAKLKPLGFTLSENRDSEKVHLMWTNASYSASVDIVTHVGIESRAYYLAGPLRSDGSTEHPTVFLPLEGREPEWLTPELTEKYRQE</sequence>
<dbReference type="GeneID" id="93757495"/>
<evidence type="ECO:0000256" key="1">
    <source>
        <dbReference type="SAM" id="SignalP"/>
    </source>
</evidence>
<feature type="signal peptide" evidence="1">
    <location>
        <begin position="1"/>
        <end position="18"/>
    </location>
</feature>
<keyword evidence="3" id="KW-1185">Reference proteome</keyword>
<feature type="chain" id="PRO_5038490408" description="DUF4853 domain-containing protein" evidence="1">
    <location>
        <begin position="19"/>
        <end position="198"/>
    </location>
</feature>
<evidence type="ECO:0008006" key="4">
    <source>
        <dbReference type="Google" id="ProtNLM"/>
    </source>
</evidence>
<dbReference type="Pfam" id="PF16145">
    <property type="entry name" value="DUF4853"/>
    <property type="match status" value="1"/>
</dbReference>